<evidence type="ECO:0000313" key="3">
    <source>
        <dbReference type="Proteomes" id="UP000229401"/>
    </source>
</evidence>
<keyword evidence="1" id="KW-0812">Transmembrane</keyword>
<name>A0A2M7QJB4_9BACT</name>
<dbReference type="Pfam" id="PF09913">
    <property type="entry name" value="DUF2142"/>
    <property type="match status" value="1"/>
</dbReference>
<dbReference type="Proteomes" id="UP000229401">
    <property type="component" value="Unassembled WGS sequence"/>
</dbReference>
<feature type="transmembrane region" description="Helical" evidence="1">
    <location>
        <begin position="403"/>
        <end position="424"/>
    </location>
</feature>
<keyword evidence="1" id="KW-0472">Membrane</keyword>
<feature type="transmembrane region" description="Helical" evidence="1">
    <location>
        <begin position="215"/>
        <end position="240"/>
    </location>
</feature>
<dbReference type="InterPro" id="IPR018674">
    <property type="entry name" value="DUF2142_membrane"/>
</dbReference>
<feature type="transmembrane region" description="Helical" evidence="1">
    <location>
        <begin position="252"/>
        <end position="270"/>
    </location>
</feature>
<reference evidence="3" key="1">
    <citation type="submission" date="2017-09" db="EMBL/GenBank/DDBJ databases">
        <title>Depth-based differentiation of microbial function through sediment-hosted aquifers and enrichment of novel symbionts in the deep terrestrial subsurface.</title>
        <authorList>
            <person name="Probst A.J."/>
            <person name="Ladd B."/>
            <person name="Jarett J.K."/>
            <person name="Geller-Mcgrath D.E."/>
            <person name="Sieber C.M.K."/>
            <person name="Emerson J.B."/>
            <person name="Anantharaman K."/>
            <person name="Thomas B.C."/>
            <person name="Malmstrom R."/>
            <person name="Stieglmeier M."/>
            <person name="Klingl A."/>
            <person name="Woyke T."/>
            <person name="Ryan C.M."/>
            <person name="Banfield J.F."/>
        </authorList>
    </citation>
    <scope>NUCLEOTIDE SEQUENCE [LARGE SCALE GENOMIC DNA]</scope>
</reference>
<feature type="transmembrane region" description="Helical" evidence="1">
    <location>
        <begin position="161"/>
        <end position="180"/>
    </location>
</feature>
<dbReference type="AlphaFoldDB" id="A0A2M7QJB4"/>
<proteinExistence type="predicted"/>
<feature type="transmembrane region" description="Helical" evidence="1">
    <location>
        <begin position="367"/>
        <end position="388"/>
    </location>
</feature>
<accession>A0A2M7QJB4</accession>
<feature type="transmembrane region" description="Helical" evidence="1">
    <location>
        <begin position="6"/>
        <end position="26"/>
    </location>
</feature>
<protein>
    <recommendedName>
        <fullName evidence="4">DUF2142 domain-containing protein</fullName>
    </recommendedName>
</protein>
<dbReference type="EMBL" id="PFLI01000103">
    <property type="protein sequence ID" value="PIY72041.1"/>
    <property type="molecule type" value="Genomic_DNA"/>
</dbReference>
<evidence type="ECO:0000256" key="1">
    <source>
        <dbReference type="SAM" id="Phobius"/>
    </source>
</evidence>
<feature type="transmembrane region" description="Helical" evidence="1">
    <location>
        <begin position="108"/>
        <end position="128"/>
    </location>
</feature>
<comment type="caution">
    <text evidence="2">The sequence shown here is derived from an EMBL/GenBank/DDBJ whole genome shotgun (WGS) entry which is preliminary data.</text>
</comment>
<feature type="transmembrane region" description="Helical" evidence="1">
    <location>
        <begin position="445"/>
        <end position="467"/>
    </location>
</feature>
<evidence type="ECO:0008006" key="4">
    <source>
        <dbReference type="Google" id="ProtNLM"/>
    </source>
</evidence>
<feature type="transmembrane region" description="Helical" evidence="1">
    <location>
        <begin position="336"/>
        <end position="355"/>
    </location>
</feature>
<feature type="transmembrane region" description="Helical" evidence="1">
    <location>
        <begin position="134"/>
        <end position="154"/>
    </location>
</feature>
<evidence type="ECO:0000313" key="2">
    <source>
        <dbReference type="EMBL" id="PIY72041.1"/>
    </source>
</evidence>
<gene>
    <name evidence="2" type="ORF">COY87_03015</name>
</gene>
<organism evidence="2 3">
    <name type="scientific">Candidatus Roizmanbacteria bacterium CG_4_10_14_0_8_um_filter_33_9</name>
    <dbReference type="NCBI Taxonomy" id="1974826"/>
    <lineage>
        <taxon>Bacteria</taxon>
        <taxon>Candidatus Roizmaniibacteriota</taxon>
    </lineage>
</organism>
<sequence>MNFFSRLIFVYIFVLGLIFTLLVPPFQKPDEQGHFIRSILLSHGKIMLTNKDEKLPVEKQYYDLVHDPLLNKIPYHPQKKFNLNWYNQSPFASKEVYKLVNEEAWGQFMLPASSYILYIFGIFVAQIFHLNAYLTFFLGRFSMFLLVFIWMLFLYKKTPQLYKPIILFVFSLPMFIHQITGYNYDAMQYMMGLSIFVLLLKKLQQKTLSLFDLGVLSLFFILILIMKLSFEPLLLLIFVIPYKKISKTFSVYIKKITIVMGIIIFGYIVFKLSFFISASQYTHHPKGVNPIDQMQYVLHNPFTYLTIFAQSTFRLAKFHIQGIIGIFGWLDYSMSWWVYVLFIGNGILIICLTKVNKKDLLKSWQLCIIACSLCLTYAFMMTIFYLNWKTVGSHVIDGTQGRYFIVFVPFVLYFFIHLKYYIVHDNKFRFPHIVYTSSILQKNPLILKIGSILILSLVTQNIVMAILKRYY</sequence>
<keyword evidence="1" id="KW-1133">Transmembrane helix</keyword>